<dbReference type="InterPro" id="IPR013096">
    <property type="entry name" value="Cupin_2"/>
</dbReference>
<dbReference type="InterPro" id="IPR051610">
    <property type="entry name" value="GPI/OXD"/>
</dbReference>
<keyword evidence="1" id="KW-0479">Metal-binding</keyword>
<proteinExistence type="predicted"/>
<dbReference type="EMBL" id="JPWH01000033">
    <property type="protein sequence ID" value="RCK41495.1"/>
    <property type="molecule type" value="Genomic_DNA"/>
</dbReference>
<comment type="caution">
    <text evidence="3">The sequence shown here is derived from an EMBL/GenBank/DDBJ whole genome shotgun (WGS) entry which is preliminary data.</text>
</comment>
<dbReference type="PANTHER" id="PTHR35848:SF6">
    <property type="entry name" value="CUPIN TYPE-2 DOMAIN-CONTAINING PROTEIN"/>
    <property type="match status" value="1"/>
</dbReference>
<dbReference type="GO" id="GO:0046872">
    <property type="term" value="F:metal ion binding"/>
    <property type="evidence" value="ECO:0007669"/>
    <property type="project" value="UniProtKB-KW"/>
</dbReference>
<organism evidence="3 4">
    <name type="scientific">Thalassospira profundimaris</name>
    <dbReference type="NCBI Taxonomy" id="502049"/>
    <lineage>
        <taxon>Bacteria</taxon>
        <taxon>Pseudomonadati</taxon>
        <taxon>Pseudomonadota</taxon>
        <taxon>Alphaproteobacteria</taxon>
        <taxon>Rhodospirillales</taxon>
        <taxon>Thalassospiraceae</taxon>
        <taxon>Thalassospira</taxon>
    </lineage>
</organism>
<evidence type="ECO:0000256" key="1">
    <source>
        <dbReference type="ARBA" id="ARBA00022723"/>
    </source>
</evidence>
<sequence length="171" mass="18261">MKQDKPASCPVIHLDNLELTPQTNGQNFAAAFAAIAAPLGASKLGARLVEVPAGKKAWPFHCHHANDEMFVILAGSGTLRFGDTRWPVRPGEVIVCPAGGPETAHQLQADDNGPLRYIAISSMNEPDILEYPDSGKVALFAGAAPGGDKAKRRLSLNFATRDAVDYWEGEV</sequence>
<evidence type="ECO:0000259" key="2">
    <source>
        <dbReference type="Pfam" id="PF07883"/>
    </source>
</evidence>
<accession>A0A367WJ51</accession>
<name>A0A367WJ51_9PROT</name>
<dbReference type="Proteomes" id="UP000252517">
    <property type="component" value="Unassembled WGS sequence"/>
</dbReference>
<reference evidence="3 4" key="1">
    <citation type="submission" date="2014-07" db="EMBL/GenBank/DDBJ databases">
        <title>Draft genome sequence of Thalassospira profundimaris S25-3-2.</title>
        <authorList>
            <person name="Lai Q."/>
            <person name="Shao Z."/>
        </authorList>
    </citation>
    <scope>NUCLEOTIDE SEQUENCE [LARGE SCALE GENOMIC DNA]</scope>
    <source>
        <strain evidence="3 4">S25-3-2</strain>
    </source>
</reference>
<dbReference type="SUPFAM" id="SSF51182">
    <property type="entry name" value="RmlC-like cupins"/>
    <property type="match status" value="1"/>
</dbReference>
<dbReference type="CDD" id="cd02224">
    <property type="entry name" value="cupin_SPO2919-like"/>
    <property type="match status" value="1"/>
</dbReference>
<dbReference type="PANTHER" id="PTHR35848">
    <property type="entry name" value="OXALATE-BINDING PROTEIN"/>
    <property type="match status" value="1"/>
</dbReference>
<gene>
    <name evidence="3" type="ORF">TH25_23510</name>
</gene>
<evidence type="ECO:0000313" key="3">
    <source>
        <dbReference type="EMBL" id="RCK41495.1"/>
    </source>
</evidence>
<dbReference type="Gene3D" id="2.60.120.10">
    <property type="entry name" value="Jelly Rolls"/>
    <property type="match status" value="1"/>
</dbReference>
<dbReference type="Pfam" id="PF07883">
    <property type="entry name" value="Cupin_2"/>
    <property type="match status" value="1"/>
</dbReference>
<dbReference type="InterPro" id="IPR011051">
    <property type="entry name" value="RmlC_Cupin_sf"/>
</dbReference>
<protein>
    <submittedName>
        <fullName evidence="3">Cupin</fullName>
    </submittedName>
</protein>
<dbReference type="OrthoDB" id="116921at2"/>
<evidence type="ECO:0000313" key="4">
    <source>
        <dbReference type="Proteomes" id="UP000252517"/>
    </source>
</evidence>
<dbReference type="InterPro" id="IPR014710">
    <property type="entry name" value="RmlC-like_jellyroll"/>
</dbReference>
<feature type="domain" description="Cupin type-2" evidence="2">
    <location>
        <begin position="48"/>
        <end position="120"/>
    </location>
</feature>
<dbReference type="RefSeq" id="WP_114090525.1">
    <property type="nucleotide sequence ID" value="NZ_JPWH01000033.1"/>
</dbReference>
<dbReference type="AlphaFoldDB" id="A0A367WJ51"/>